<gene>
    <name evidence="1" type="ORF">L5014_28355</name>
</gene>
<evidence type="ECO:0000313" key="1">
    <source>
        <dbReference type="EMBL" id="MCG5077211.1"/>
    </source>
</evidence>
<proteinExistence type="predicted"/>
<evidence type="ECO:0000313" key="2">
    <source>
        <dbReference type="Proteomes" id="UP001139308"/>
    </source>
</evidence>
<protein>
    <submittedName>
        <fullName evidence="1">Uncharacterized protein</fullName>
    </submittedName>
</protein>
<dbReference type="EMBL" id="JAKLJA010000033">
    <property type="protein sequence ID" value="MCG5077211.1"/>
    <property type="molecule type" value="Genomic_DNA"/>
</dbReference>
<name>A0A9X1RW44_9BURK</name>
<comment type="caution">
    <text evidence="1">The sequence shown here is derived from an EMBL/GenBank/DDBJ whole genome shotgun (WGS) entry which is preliminary data.</text>
</comment>
<dbReference type="RefSeq" id="WP_238467121.1">
    <property type="nucleotide sequence ID" value="NZ_JAKLJA010000033.1"/>
</dbReference>
<sequence>MSALTPPASISKSFFTCAYSLENAGRPPLTRITTTPHALRHLTLRGVVRGSHTVNLLSQIIIITSFITRAGHGQLDIADIERVEHGLGEVLNQADHTGVWNVPESLIDGLTAVVNEYDRALSVTRMEIVVRASDYLGKLVGRVAHDTRTNDSHLQVAR</sequence>
<organism evidence="1 2">
    <name type="scientific">Paraburkholderia tagetis</name>
    <dbReference type="NCBI Taxonomy" id="2913261"/>
    <lineage>
        <taxon>Bacteria</taxon>
        <taxon>Pseudomonadati</taxon>
        <taxon>Pseudomonadota</taxon>
        <taxon>Betaproteobacteria</taxon>
        <taxon>Burkholderiales</taxon>
        <taxon>Burkholderiaceae</taxon>
        <taxon>Paraburkholderia</taxon>
    </lineage>
</organism>
<reference evidence="1" key="1">
    <citation type="submission" date="2022-01" db="EMBL/GenBank/DDBJ databases">
        <title>Genome sequence and assembly of Parabukholderia sp. RG36.</title>
        <authorList>
            <person name="Chhetri G."/>
        </authorList>
    </citation>
    <scope>NUCLEOTIDE SEQUENCE</scope>
    <source>
        <strain evidence="1">RG36</strain>
    </source>
</reference>
<dbReference type="AlphaFoldDB" id="A0A9X1RW44"/>
<dbReference type="Proteomes" id="UP001139308">
    <property type="component" value="Unassembled WGS sequence"/>
</dbReference>
<keyword evidence="2" id="KW-1185">Reference proteome</keyword>
<accession>A0A9X1RW44</accession>